<feature type="region of interest" description="Disordered" evidence="1">
    <location>
        <begin position="87"/>
        <end position="254"/>
    </location>
</feature>
<feature type="compositionally biased region" description="Low complexity" evidence="1">
    <location>
        <begin position="107"/>
        <end position="141"/>
    </location>
</feature>
<evidence type="ECO:0000313" key="2">
    <source>
        <dbReference type="EMBL" id="QDP78074.1"/>
    </source>
</evidence>
<dbReference type="KEGG" id="nod:FOH10_04320"/>
<evidence type="ECO:0000313" key="3">
    <source>
        <dbReference type="Proteomes" id="UP000317039"/>
    </source>
</evidence>
<dbReference type="Pfam" id="PF10824">
    <property type="entry name" value="T7SS_ESX_EspC"/>
    <property type="match status" value="1"/>
</dbReference>
<dbReference type="AlphaFoldDB" id="A0A516NGN7"/>
<evidence type="ECO:0000256" key="1">
    <source>
        <dbReference type="SAM" id="MobiDB-lite"/>
    </source>
</evidence>
<dbReference type="InterPro" id="IPR022536">
    <property type="entry name" value="EspC"/>
</dbReference>
<dbReference type="EMBL" id="CP041695">
    <property type="protein sequence ID" value="QDP78074.1"/>
    <property type="molecule type" value="Genomic_DNA"/>
</dbReference>
<accession>A0A516NGN7</accession>
<reference evidence="2 3" key="1">
    <citation type="submission" date="2019-07" db="EMBL/GenBank/DDBJ databases">
        <title>Complete Genome Sequence and Methylome Analysis of Nocardia otitidis-caviarum NEB252.</title>
        <authorList>
            <person name="Fomenkov A."/>
            <person name="Anton B.P."/>
            <person name="Vincze T."/>
            <person name="Roberts R.J."/>
        </authorList>
    </citation>
    <scope>NUCLEOTIDE SEQUENCE [LARGE SCALE GENOMIC DNA]</scope>
    <source>
        <strain evidence="2 3">NEB252</strain>
    </source>
</reference>
<name>A0A516NGN7_9NOCA</name>
<dbReference type="GO" id="GO:0009306">
    <property type="term" value="P:protein secretion"/>
    <property type="evidence" value="ECO:0007669"/>
    <property type="project" value="InterPro"/>
</dbReference>
<gene>
    <name evidence="2" type="ORF">FOH10_04320</name>
</gene>
<feature type="compositionally biased region" description="Basic and acidic residues" evidence="1">
    <location>
        <begin position="87"/>
        <end position="104"/>
    </location>
</feature>
<proteinExistence type="predicted"/>
<protein>
    <submittedName>
        <fullName evidence="2">Uncharacterized protein</fullName>
    </submittedName>
</protein>
<organism evidence="2 3">
    <name type="scientific">Nocardia otitidiscaviarum</name>
    <dbReference type="NCBI Taxonomy" id="1823"/>
    <lineage>
        <taxon>Bacteria</taxon>
        <taxon>Bacillati</taxon>
        <taxon>Actinomycetota</taxon>
        <taxon>Actinomycetes</taxon>
        <taxon>Mycobacteriales</taxon>
        <taxon>Nocardiaceae</taxon>
        <taxon>Nocardia</taxon>
    </lineage>
</organism>
<dbReference type="Proteomes" id="UP000317039">
    <property type="component" value="Chromosome"/>
</dbReference>
<sequence>MVNQLRLDPDNLRALADRHDRAAAKIREAGRIPEGWIGRFRSQYGTIAEPMRAALADYFDRRHRRAERQAARHERTRDILRAAANELEHRDHESGQNIGDRGRGFDPVPTSGGPVPVSTPPTATNPVVAPPMVTNPTAVAPGPSASNSVPTGPVTGRPVAPQHLPDDGSVPAMIPGANARNHSDSQHSGLVARPPVSGESFRAQENTGRAGGSGTAPPPPGGPGGLGSPAPAGVTVSGPGAGPPPVTGLAAADAPSRARSASVARPISPMAVGAAVTTAGARQRPRPVNAEADTSDLTAARTLLASVLHAVGSTAPGVAWSVAAMRSPVGMALFLTTNEGRGWLPSGLYLPRNLSTPWRRDDAVGVGESEWNIWEQHIDPARILVEFARIFGPRANARLTALVSSEHIDPQLLADNPDTSVGERVEPANELKLRSPGPRTVDRLGFAGSADAQAEAFGVPSAERGARGLALAVDAHHRVRRADATPVAAVPVEQLREQMLALLEAGEPAPKQWWAELRRADNALADAIRSRAAGDRETKLSLAFQRRCTELVLLLNGEPGYRRLRNQFYAYEQIVKHPAFADSPVVTVGPAGDAGRPVAVPDLRVGPDSGLLRAE</sequence>
<feature type="region of interest" description="Disordered" evidence="1">
    <location>
        <begin position="275"/>
        <end position="294"/>
    </location>
</feature>